<dbReference type="InterPro" id="IPR027417">
    <property type="entry name" value="P-loop_NTPase"/>
</dbReference>
<dbReference type="GO" id="GO:0004519">
    <property type="term" value="F:endonuclease activity"/>
    <property type="evidence" value="ECO:0007669"/>
    <property type="project" value="UniProtKB-KW"/>
</dbReference>
<reference evidence="2 3" key="1">
    <citation type="journal article" date="2018" name="Nat. Biotechnol.">
        <title>A standardized bacterial taxonomy based on genome phylogeny substantially revises the tree of life.</title>
        <authorList>
            <person name="Parks D.H."/>
            <person name="Chuvochina M."/>
            <person name="Waite D.W."/>
            <person name="Rinke C."/>
            <person name="Skarshewski A."/>
            <person name="Chaumeil P.A."/>
            <person name="Hugenholtz P."/>
        </authorList>
    </citation>
    <scope>NUCLEOTIDE SEQUENCE [LARGE SCALE GENOMIC DNA]</scope>
    <source>
        <strain evidence="2">UBA10948</strain>
    </source>
</reference>
<dbReference type="CDD" id="cd17930">
    <property type="entry name" value="DEXHc_cas3"/>
    <property type="match status" value="1"/>
</dbReference>
<dbReference type="Proteomes" id="UP000263273">
    <property type="component" value="Unassembled WGS sequence"/>
</dbReference>
<protein>
    <submittedName>
        <fullName evidence="2">CRISPR-associated helicase/endonuclease Cas3</fullName>
    </submittedName>
</protein>
<organism evidence="2 3">
    <name type="scientific">Syntrophomonas wolfei</name>
    <dbReference type="NCBI Taxonomy" id="863"/>
    <lineage>
        <taxon>Bacteria</taxon>
        <taxon>Bacillati</taxon>
        <taxon>Bacillota</taxon>
        <taxon>Clostridia</taxon>
        <taxon>Eubacteriales</taxon>
        <taxon>Syntrophomonadaceae</taxon>
        <taxon>Syntrophomonas</taxon>
    </lineage>
</organism>
<dbReference type="GO" id="GO:0005524">
    <property type="term" value="F:ATP binding"/>
    <property type="evidence" value="ECO:0007669"/>
    <property type="project" value="InterPro"/>
</dbReference>
<keyword evidence="2" id="KW-0540">Nuclease</keyword>
<name>A0A354YW36_9FIRM</name>
<dbReference type="Gene3D" id="3.40.50.300">
    <property type="entry name" value="P-loop containing nucleotide triphosphate hydrolases"/>
    <property type="match status" value="1"/>
</dbReference>
<evidence type="ECO:0000313" key="2">
    <source>
        <dbReference type="EMBL" id="HBK52911.1"/>
    </source>
</evidence>
<dbReference type="STRING" id="378794.GCA_001570625_01251"/>
<dbReference type="Pfam" id="PF04851">
    <property type="entry name" value="ResIII"/>
    <property type="match status" value="1"/>
</dbReference>
<accession>A0A354YW36</accession>
<evidence type="ECO:0000313" key="3">
    <source>
        <dbReference type="Proteomes" id="UP000263273"/>
    </source>
</evidence>
<dbReference type="InterPro" id="IPR006935">
    <property type="entry name" value="Helicase/UvrB_N"/>
</dbReference>
<dbReference type="GO" id="GO:0016787">
    <property type="term" value="F:hydrolase activity"/>
    <property type="evidence" value="ECO:0007669"/>
    <property type="project" value="InterPro"/>
</dbReference>
<dbReference type="SUPFAM" id="SSF52540">
    <property type="entry name" value="P-loop containing nucleoside triphosphate hydrolases"/>
    <property type="match status" value="1"/>
</dbReference>
<evidence type="ECO:0000259" key="1">
    <source>
        <dbReference type="Pfam" id="PF04851"/>
    </source>
</evidence>
<dbReference type="EMBL" id="DNZF01000064">
    <property type="protein sequence ID" value="HBK52911.1"/>
    <property type="molecule type" value="Genomic_DNA"/>
</dbReference>
<dbReference type="AlphaFoldDB" id="A0A354YW36"/>
<sequence>MENIETNLKEVRKAYRDMLDEQLINSFIKGFNPHELLRKLLKLEYYYTVRGKYKRDTSYFAHQFIYSSLIAADKLSASGENPTSIRFIQSPGILLARDKIVQSRMEKNNKDSQGEINSIREDIFRRVQTNMELFADTQRIFTITSPTGSGKTWTGFCAATKLRDRLGGNRKIVYVLPFTSIIDQNYKSIQELFHNSGEITDKERFYLLKHHHLSGQVKEENEEGYDPASSPVFEQLLTEDWQSAVIVTTFVQFFESMISVRNRMLKKFHNYAGSIFLIDEIQALDIKYYPLVEYVLNILCREYDSRVILMTATRPAIFGSSPNDRLPAMELLENYPDYYSRFNRTCLIPKLDKIGLEDFVQEIAALIKD</sequence>
<feature type="domain" description="Helicase/UvrB N-terminal" evidence="1">
    <location>
        <begin position="122"/>
        <end position="286"/>
    </location>
</feature>
<keyword evidence="2" id="KW-0378">Hydrolase</keyword>
<keyword evidence="2" id="KW-0255">Endonuclease</keyword>
<proteinExistence type="predicted"/>
<comment type="caution">
    <text evidence="2">The sequence shown here is derived from an EMBL/GenBank/DDBJ whole genome shotgun (WGS) entry which is preliminary data.</text>
</comment>
<gene>
    <name evidence="2" type="ORF">DDZ44_03090</name>
</gene>
<feature type="non-terminal residue" evidence="2">
    <location>
        <position position="369"/>
    </location>
</feature>
<dbReference type="GO" id="GO:0003677">
    <property type="term" value="F:DNA binding"/>
    <property type="evidence" value="ECO:0007669"/>
    <property type="project" value="InterPro"/>
</dbReference>